<evidence type="ECO:0000313" key="2">
    <source>
        <dbReference type="Proteomes" id="UP001499951"/>
    </source>
</evidence>
<dbReference type="Proteomes" id="UP001499951">
    <property type="component" value="Unassembled WGS sequence"/>
</dbReference>
<proteinExistence type="predicted"/>
<protein>
    <recommendedName>
        <fullName evidence="3">DUF2336 domain-containing protein</fullName>
    </recommendedName>
</protein>
<name>A0ABN1EIJ4_9PROT</name>
<evidence type="ECO:0008006" key="3">
    <source>
        <dbReference type="Google" id="ProtNLM"/>
    </source>
</evidence>
<evidence type="ECO:0000313" key="1">
    <source>
        <dbReference type="EMBL" id="GAA0567072.1"/>
    </source>
</evidence>
<reference evidence="1 2" key="1">
    <citation type="journal article" date="2019" name="Int. J. Syst. Evol. Microbiol.">
        <title>The Global Catalogue of Microorganisms (GCM) 10K type strain sequencing project: providing services to taxonomists for standard genome sequencing and annotation.</title>
        <authorList>
            <consortium name="The Broad Institute Genomics Platform"/>
            <consortium name="The Broad Institute Genome Sequencing Center for Infectious Disease"/>
            <person name="Wu L."/>
            <person name="Ma J."/>
        </authorList>
    </citation>
    <scope>NUCLEOTIDE SEQUENCE [LARGE SCALE GENOMIC DNA]</scope>
    <source>
        <strain evidence="1 2">JCM 15089</strain>
    </source>
</reference>
<dbReference type="Pfam" id="PF10098">
    <property type="entry name" value="DUF2336"/>
    <property type="match status" value="1"/>
</dbReference>
<dbReference type="InterPro" id="IPR019285">
    <property type="entry name" value="DUF2336"/>
</dbReference>
<sequence length="209" mass="22563">MIQLLGLAAERRWSPLARELCDLVLYWPSDWHDTMRAPVIALFETALREADGETQTVLAGRMAGHADVPLKLMNALYLAAPGPLRREILMRNELEGAVPEPLPVDRTAVLTAARNRQGDFLGTLARLSAIPRRTLSLVLGDAGGEPLAVLCRGLGLDRASFSAVALLRGAPDLPLAVFDTVAPKAAALLVHDWRKTNADTQPEHVAAAE</sequence>
<comment type="caution">
    <text evidence="1">The sequence shown here is derived from an EMBL/GenBank/DDBJ whole genome shotgun (WGS) entry which is preliminary data.</text>
</comment>
<accession>A0ABN1EIJ4</accession>
<organism evidence="1 2">
    <name type="scientific">Rhizomicrobium electricum</name>
    <dbReference type="NCBI Taxonomy" id="480070"/>
    <lineage>
        <taxon>Bacteria</taxon>
        <taxon>Pseudomonadati</taxon>
        <taxon>Pseudomonadota</taxon>
        <taxon>Alphaproteobacteria</taxon>
        <taxon>Micropepsales</taxon>
        <taxon>Micropepsaceae</taxon>
        <taxon>Rhizomicrobium</taxon>
    </lineage>
</organism>
<gene>
    <name evidence="1" type="ORF">GCM10008942_14470</name>
</gene>
<keyword evidence="2" id="KW-1185">Reference proteome</keyword>
<dbReference type="EMBL" id="BAAADD010000003">
    <property type="protein sequence ID" value="GAA0567072.1"/>
    <property type="molecule type" value="Genomic_DNA"/>
</dbReference>